<evidence type="ECO:0000256" key="2">
    <source>
        <dbReference type="SAM" id="Phobius"/>
    </source>
</evidence>
<dbReference type="Proteomes" id="UP000536534">
    <property type="component" value="Unassembled WGS sequence"/>
</dbReference>
<accession>A0A7X7LZ70</accession>
<keyword evidence="2" id="KW-0472">Membrane</keyword>
<dbReference type="SFLD" id="SFLDG01018">
    <property type="entry name" value="Squalene/Phytoene_Synthase_Lik"/>
    <property type="match status" value="1"/>
</dbReference>
<comment type="caution">
    <text evidence="3">The sequence shown here is derived from an EMBL/GenBank/DDBJ whole genome shotgun (WGS) entry which is preliminary data.</text>
</comment>
<dbReference type="PROSITE" id="PS01045">
    <property type="entry name" value="SQUALEN_PHYTOEN_SYN_2"/>
    <property type="match status" value="1"/>
</dbReference>
<dbReference type="EC" id="2.5.1.103" evidence="3"/>
<dbReference type="InterPro" id="IPR044843">
    <property type="entry name" value="Trans_IPPS_bact-type"/>
</dbReference>
<proteinExistence type="predicted"/>
<dbReference type="SUPFAM" id="SSF48576">
    <property type="entry name" value="Terpenoid synthases"/>
    <property type="match status" value="1"/>
</dbReference>
<feature type="transmembrane region" description="Helical" evidence="2">
    <location>
        <begin position="122"/>
        <end position="140"/>
    </location>
</feature>
<evidence type="ECO:0000313" key="4">
    <source>
        <dbReference type="Proteomes" id="UP000536534"/>
    </source>
</evidence>
<dbReference type="PANTHER" id="PTHR31480">
    <property type="entry name" value="BIFUNCTIONAL LYCOPENE CYCLASE/PHYTOENE SYNTHASE"/>
    <property type="match status" value="1"/>
</dbReference>
<dbReference type="InterPro" id="IPR019845">
    <property type="entry name" value="Squalene/phytoene_synthase_CS"/>
</dbReference>
<dbReference type="InterPro" id="IPR002060">
    <property type="entry name" value="Squ/phyt_synthse"/>
</dbReference>
<organism evidence="3 4">
    <name type="scientific">Thauera phenolivorans</name>
    <dbReference type="NCBI Taxonomy" id="1792543"/>
    <lineage>
        <taxon>Bacteria</taxon>
        <taxon>Pseudomonadati</taxon>
        <taxon>Pseudomonadota</taxon>
        <taxon>Betaproteobacteria</taxon>
        <taxon>Rhodocyclales</taxon>
        <taxon>Zoogloeaceae</taxon>
        <taxon>Thauera</taxon>
    </lineage>
</organism>
<dbReference type="InterPro" id="IPR017828">
    <property type="entry name" value="SQ_synth_HpnD-like"/>
</dbReference>
<keyword evidence="1 3" id="KW-0808">Transferase</keyword>
<dbReference type="SFLD" id="SFLDS00005">
    <property type="entry name" value="Isoprenoid_Synthase_Type_I"/>
    <property type="match status" value="1"/>
</dbReference>
<dbReference type="GO" id="GO:0004311">
    <property type="term" value="F:geranylgeranyl diphosphate synthase activity"/>
    <property type="evidence" value="ECO:0007669"/>
    <property type="project" value="InterPro"/>
</dbReference>
<dbReference type="Gene3D" id="1.10.600.10">
    <property type="entry name" value="Farnesyl Diphosphate Synthase"/>
    <property type="match status" value="1"/>
</dbReference>
<dbReference type="InterPro" id="IPR008949">
    <property type="entry name" value="Isoprenoid_synthase_dom_sf"/>
</dbReference>
<dbReference type="GO" id="GO:0051996">
    <property type="term" value="F:squalene synthase [NAD(P)H] activity"/>
    <property type="evidence" value="ECO:0007669"/>
    <property type="project" value="InterPro"/>
</dbReference>
<dbReference type="AlphaFoldDB" id="A0A7X7LZ70"/>
<reference evidence="3 4" key="1">
    <citation type="journal article" date="2020" name="Biotechnol. Biofuels">
        <title>New insights from the biogas microbiome by comprehensive genome-resolved metagenomics of nearly 1600 species originating from multiple anaerobic digesters.</title>
        <authorList>
            <person name="Campanaro S."/>
            <person name="Treu L."/>
            <person name="Rodriguez-R L.M."/>
            <person name="Kovalovszki A."/>
            <person name="Ziels R.M."/>
            <person name="Maus I."/>
            <person name="Zhu X."/>
            <person name="Kougias P.G."/>
            <person name="Basile A."/>
            <person name="Luo G."/>
            <person name="Schluter A."/>
            <person name="Konstantinidis K.T."/>
            <person name="Angelidaki I."/>
        </authorList>
    </citation>
    <scope>NUCLEOTIDE SEQUENCE [LARGE SCALE GENOMIC DNA]</scope>
    <source>
        <strain evidence="3">AS06rmzACSIP_256</strain>
    </source>
</reference>
<dbReference type="SFLD" id="SFLDG01212">
    <property type="entry name" value="Phytoene_synthase_like"/>
    <property type="match status" value="1"/>
</dbReference>
<evidence type="ECO:0000256" key="1">
    <source>
        <dbReference type="ARBA" id="ARBA00022679"/>
    </source>
</evidence>
<dbReference type="CDD" id="cd00683">
    <property type="entry name" value="Trans_IPPS_HH"/>
    <property type="match status" value="1"/>
</dbReference>
<dbReference type="NCBIfam" id="TIGR03465">
    <property type="entry name" value="HpnD"/>
    <property type="match status" value="1"/>
</dbReference>
<name>A0A7X7LZ70_9RHOO</name>
<keyword evidence="2" id="KW-1133">Transmembrane helix</keyword>
<keyword evidence="2" id="KW-0812">Transmembrane</keyword>
<dbReference type="InterPro" id="IPR033904">
    <property type="entry name" value="Trans_IPPS_HH"/>
</dbReference>
<evidence type="ECO:0000313" key="3">
    <source>
        <dbReference type="EMBL" id="NLF55820.1"/>
    </source>
</evidence>
<dbReference type="Pfam" id="PF00494">
    <property type="entry name" value="SQS_PSY"/>
    <property type="match status" value="1"/>
</dbReference>
<sequence>MNPHDYCQEKAAKSGSSFYYSFMFLPPERRQAITALYAFCREVDDVVDECHDLSLAQAKLAWWRQELGRVYSGTPTHPVGFALQDVVGRYAMAEEQLEEIIDGMAMDLQQTRYLDFKGLQLYCYRVASVVGLLAAGIFGYQERQTLKYAHDLGIAFQLTNIIRDVGEDARRGRIYLPVDELQRFDVPAKDILEARYTDNFRALMAFQAERAERFYDQALAQLPAVDRRAQRPGLIMAAIYRTLLEEIAADGFLVLDRRTSLTPLRKVWIAGKTWMKG</sequence>
<dbReference type="EMBL" id="JAAYYV010000455">
    <property type="protein sequence ID" value="NLF55820.1"/>
    <property type="molecule type" value="Genomic_DNA"/>
</dbReference>
<dbReference type="GO" id="GO:0016117">
    <property type="term" value="P:carotenoid biosynthetic process"/>
    <property type="evidence" value="ECO:0007669"/>
    <property type="project" value="InterPro"/>
</dbReference>
<protein>
    <submittedName>
        <fullName evidence="3">Presqualene diphosphate synthase HpnD</fullName>
        <ecNumber evidence="3">2.5.1.103</ecNumber>
    </submittedName>
</protein>
<gene>
    <name evidence="3" type="primary">hpnD</name>
    <name evidence="3" type="ORF">GX576_15745</name>
</gene>